<keyword evidence="1" id="KW-1133">Transmembrane helix</keyword>
<evidence type="ECO:0000313" key="2">
    <source>
        <dbReference type="EMBL" id="AYD90352.1"/>
    </source>
</evidence>
<protein>
    <submittedName>
        <fullName evidence="2">Uncharacterized protein</fullName>
    </submittedName>
</protein>
<dbReference type="Proteomes" id="UP000273001">
    <property type="component" value="Chromosome"/>
</dbReference>
<organism evidence="2 3">
    <name type="scientific">Actinomyces lilanjuaniae</name>
    <dbReference type="NCBI Taxonomy" id="2321394"/>
    <lineage>
        <taxon>Bacteria</taxon>
        <taxon>Bacillati</taxon>
        <taxon>Actinomycetota</taxon>
        <taxon>Actinomycetes</taxon>
        <taxon>Actinomycetales</taxon>
        <taxon>Actinomycetaceae</taxon>
        <taxon>Actinomyces</taxon>
    </lineage>
</organism>
<feature type="transmembrane region" description="Helical" evidence="1">
    <location>
        <begin position="113"/>
        <end position="131"/>
    </location>
</feature>
<feature type="transmembrane region" description="Helical" evidence="1">
    <location>
        <begin position="140"/>
        <end position="166"/>
    </location>
</feature>
<reference evidence="2 3" key="1">
    <citation type="submission" date="2018-09" db="EMBL/GenBank/DDBJ databases">
        <authorList>
            <person name="Li J."/>
        </authorList>
    </citation>
    <scope>NUCLEOTIDE SEQUENCE [LARGE SCALE GENOMIC DNA]</scope>
    <source>
        <strain evidence="2 3">2129</strain>
    </source>
</reference>
<feature type="transmembrane region" description="Helical" evidence="1">
    <location>
        <begin position="186"/>
        <end position="205"/>
    </location>
</feature>
<sequence>MAAALGGVLVCFDVGFVLLHVAAAFWFPGNRMLYINVDQSYAEIFQGLKYVLVVVLLCCVVAVRRLWALLLWVPVFVGFFLDDLFQGHERAGAYVRSMFPPAMGERAQDVGELGVYALAAVVVGVVLWAGYRRGSPLTRWIYRVMACLLVLLALFGVGVDLLHSLFPPTSAAADTLMLVEDGGEMLVVTGFVAFAAQLLLGPLPADEGA</sequence>
<evidence type="ECO:0000313" key="3">
    <source>
        <dbReference type="Proteomes" id="UP000273001"/>
    </source>
</evidence>
<keyword evidence="3" id="KW-1185">Reference proteome</keyword>
<dbReference type="EMBL" id="CP032514">
    <property type="protein sequence ID" value="AYD90352.1"/>
    <property type="molecule type" value="Genomic_DNA"/>
</dbReference>
<keyword evidence="1" id="KW-0812">Transmembrane</keyword>
<gene>
    <name evidence="2" type="ORF">D5R93_10685</name>
</gene>
<accession>A0ABN5PTD4</accession>
<feature type="transmembrane region" description="Helical" evidence="1">
    <location>
        <begin position="6"/>
        <end position="27"/>
    </location>
</feature>
<name>A0ABN5PTD4_9ACTO</name>
<evidence type="ECO:0000256" key="1">
    <source>
        <dbReference type="SAM" id="Phobius"/>
    </source>
</evidence>
<feature type="transmembrane region" description="Helical" evidence="1">
    <location>
        <begin position="48"/>
        <end position="73"/>
    </location>
</feature>
<proteinExistence type="predicted"/>
<keyword evidence="1" id="KW-0472">Membrane</keyword>